<reference evidence="3 4" key="1">
    <citation type="journal article" date="2024" name="Plant Biotechnol. J.">
        <title>Dendrobium thyrsiflorum genome and its molecular insights into genes involved in important horticultural traits.</title>
        <authorList>
            <person name="Chen B."/>
            <person name="Wang J.Y."/>
            <person name="Zheng P.J."/>
            <person name="Li K.L."/>
            <person name="Liang Y.M."/>
            <person name="Chen X.F."/>
            <person name="Zhang C."/>
            <person name="Zhao X."/>
            <person name="He X."/>
            <person name="Zhang G.Q."/>
            <person name="Liu Z.J."/>
            <person name="Xu Q."/>
        </authorList>
    </citation>
    <scope>NUCLEOTIDE SEQUENCE [LARGE SCALE GENOMIC DNA]</scope>
    <source>
        <strain evidence="3">GZMU011</strain>
    </source>
</reference>
<accession>A0ABD0U9P1</accession>
<dbReference type="EMBL" id="JANQDX010000016">
    <property type="protein sequence ID" value="KAL0909430.1"/>
    <property type="molecule type" value="Genomic_DNA"/>
</dbReference>
<evidence type="ECO:0000313" key="4">
    <source>
        <dbReference type="Proteomes" id="UP001552299"/>
    </source>
</evidence>
<dbReference type="InterPro" id="IPR040256">
    <property type="entry name" value="At4g02000-like"/>
</dbReference>
<dbReference type="PANTHER" id="PTHR31286">
    <property type="entry name" value="GLYCINE-RICH CELL WALL STRUCTURAL PROTEIN 1.8-LIKE"/>
    <property type="match status" value="1"/>
</dbReference>
<proteinExistence type="predicted"/>
<evidence type="ECO:0000313" key="3">
    <source>
        <dbReference type="EMBL" id="KAL0909430.1"/>
    </source>
</evidence>
<evidence type="ECO:0000256" key="1">
    <source>
        <dbReference type="SAM" id="MobiDB-lite"/>
    </source>
</evidence>
<organism evidence="3 4">
    <name type="scientific">Dendrobium thyrsiflorum</name>
    <name type="common">Pinecone-like raceme dendrobium</name>
    <name type="synonym">Orchid</name>
    <dbReference type="NCBI Taxonomy" id="117978"/>
    <lineage>
        <taxon>Eukaryota</taxon>
        <taxon>Viridiplantae</taxon>
        <taxon>Streptophyta</taxon>
        <taxon>Embryophyta</taxon>
        <taxon>Tracheophyta</taxon>
        <taxon>Spermatophyta</taxon>
        <taxon>Magnoliopsida</taxon>
        <taxon>Liliopsida</taxon>
        <taxon>Asparagales</taxon>
        <taxon>Orchidaceae</taxon>
        <taxon>Epidendroideae</taxon>
        <taxon>Malaxideae</taxon>
        <taxon>Dendrobiinae</taxon>
        <taxon>Dendrobium</taxon>
    </lineage>
</organism>
<dbReference type="InterPro" id="IPR025558">
    <property type="entry name" value="DUF4283"/>
</dbReference>
<feature type="region of interest" description="Disordered" evidence="1">
    <location>
        <begin position="465"/>
        <end position="492"/>
    </location>
</feature>
<gene>
    <name evidence="3" type="ORF">M5K25_020300</name>
</gene>
<feature type="domain" description="DUF4283" evidence="2">
    <location>
        <begin position="63"/>
        <end position="139"/>
    </location>
</feature>
<dbReference type="Proteomes" id="UP001552299">
    <property type="component" value="Unassembled WGS sequence"/>
</dbReference>
<keyword evidence="4" id="KW-1185">Reference proteome</keyword>
<dbReference type="AlphaFoldDB" id="A0ABD0U9P1"/>
<evidence type="ECO:0000259" key="2">
    <source>
        <dbReference type="Pfam" id="PF14111"/>
    </source>
</evidence>
<dbReference type="Pfam" id="PF14111">
    <property type="entry name" value="DUF4283"/>
    <property type="match status" value="1"/>
</dbReference>
<sequence>MEVNHLVDPSFLDRTTKYLSFLDALSGNSSNSRFPKLQTSSFCGFPSLWISEEEFLAFTGPFHYVLVGFFPSRRPSLDSICRFFFNLKINGDVFVTLLDQSHILVKLVNDLVYSIIFCHRSYLVNNCYMKLTKWPPFVDINIGVEYLVIPIWISFSNLWSHLFSPRILHGLGSRSTVKATSIDSRPYVACILAELDITKKYPDKVWLGPKKFRYIQQVAMEVFPLFCGSCKSIWNSKGDYRPHSPSSLHVVYPNVSNHINVNNNHDENVVDVLDNLDNFDIHPVDNIGMINDEFCVENANVVEVGANVAENGNVIGYLVEGADQLDSILPVDVSIYVEDEPSTSIFPWLSLVIIMKILPLVLRDGVDSMVDVSINAPLTPVERVLSNLPIIDVQVALISNEALKAKLAVIMNVTSVDHNDWLDDSSSPYGGDGEDLNVFMEEDHAVYNLVVSHFVDKAFALGRDKRQQDDSGSEDDCVPPANQVRSLTNGDGVDEGVEVYDSDKDLYVDVADEKVILDEDVGTLNFFWNFH</sequence>
<protein>
    <recommendedName>
        <fullName evidence="2">DUF4283 domain-containing protein</fullName>
    </recommendedName>
</protein>
<dbReference type="PANTHER" id="PTHR31286:SF179">
    <property type="entry name" value="RNASE H TYPE-1 DOMAIN-CONTAINING PROTEIN"/>
    <property type="match status" value="1"/>
</dbReference>
<name>A0ABD0U9P1_DENTH</name>
<comment type="caution">
    <text evidence="3">The sequence shown here is derived from an EMBL/GenBank/DDBJ whole genome shotgun (WGS) entry which is preliminary data.</text>
</comment>